<dbReference type="EMBL" id="JBHLUU010000112">
    <property type="protein sequence ID" value="MFC0476824.1"/>
    <property type="molecule type" value="Genomic_DNA"/>
</dbReference>
<evidence type="ECO:0000256" key="1">
    <source>
        <dbReference type="SAM" id="Phobius"/>
    </source>
</evidence>
<accession>A0ABV6KU20</accession>
<keyword evidence="3" id="KW-1185">Reference proteome</keyword>
<keyword evidence="1" id="KW-0812">Transmembrane</keyword>
<protein>
    <submittedName>
        <fullName evidence="2">Uncharacterized protein</fullName>
    </submittedName>
</protein>
<feature type="transmembrane region" description="Helical" evidence="1">
    <location>
        <begin position="6"/>
        <end position="24"/>
    </location>
</feature>
<dbReference type="Proteomes" id="UP001589738">
    <property type="component" value="Unassembled WGS sequence"/>
</dbReference>
<organism evidence="2 3">
    <name type="scientific">Robertmurraya beringensis</name>
    <dbReference type="NCBI Taxonomy" id="641660"/>
    <lineage>
        <taxon>Bacteria</taxon>
        <taxon>Bacillati</taxon>
        <taxon>Bacillota</taxon>
        <taxon>Bacilli</taxon>
        <taxon>Bacillales</taxon>
        <taxon>Bacillaceae</taxon>
        <taxon>Robertmurraya</taxon>
    </lineage>
</organism>
<name>A0ABV6KU20_9BACI</name>
<evidence type="ECO:0000313" key="3">
    <source>
        <dbReference type="Proteomes" id="UP001589738"/>
    </source>
</evidence>
<reference evidence="2 3" key="1">
    <citation type="submission" date="2024-09" db="EMBL/GenBank/DDBJ databases">
        <authorList>
            <person name="Sun Q."/>
            <person name="Mori K."/>
        </authorList>
    </citation>
    <scope>NUCLEOTIDE SEQUENCE [LARGE SCALE GENOMIC DNA]</scope>
    <source>
        <strain evidence="2 3">CGMCC 1.9126</strain>
    </source>
</reference>
<gene>
    <name evidence="2" type="ORF">ACFFHF_16600</name>
</gene>
<evidence type="ECO:0000313" key="2">
    <source>
        <dbReference type="EMBL" id="MFC0476824.1"/>
    </source>
</evidence>
<keyword evidence="1" id="KW-1133">Transmembrane helix</keyword>
<dbReference type="RefSeq" id="WP_160549133.1">
    <property type="nucleotide sequence ID" value="NZ_JBHLUU010000112.1"/>
</dbReference>
<keyword evidence="1" id="KW-0472">Membrane</keyword>
<proteinExistence type="predicted"/>
<comment type="caution">
    <text evidence="2">The sequence shown here is derived from an EMBL/GenBank/DDBJ whole genome shotgun (WGS) entry which is preliminary data.</text>
</comment>
<sequence>MSSKLVWSLVGGLFIVGISLYIFISPTLGKHSLDLEETQNEVLAEIEKNNSYVQETTEFIEKNGGEAEIGFFNPTHEEEESHDSDPKEEVVKYFITGLLKNDIDIFLSSFYPDSISKDLFKIDNPDKFAVTEDIIKKISRNGTIKALDYKVNKGFMDQETNTITLSITYKDNQKADINLELMTVEDIHDEEVHQMYVITNSVWDMIDQIKNSTN</sequence>